<dbReference type="Gene3D" id="3.30.2010.10">
    <property type="entry name" value="Metalloproteases ('zincins'), catalytic domain"/>
    <property type="match status" value="1"/>
</dbReference>
<feature type="transmembrane region" description="Helical" evidence="12">
    <location>
        <begin position="65"/>
        <end position="84"/>
    </location>
</feature>
<comment type="caution">
    <text evidence="14">The sequence shown here is derived from an EMBL/GenBank/DDBJ whole genome shotgun (WGS) entry which is preliminary data.</text>
</comment>
<feature type="domain" description="Peptidase M48" evidence="13">
    <location>
        <begin position="100"/>
        <end position="325"/>
    </location>
</feature>
<evidence type="ECO:0000256" key="6">
    <source>
        <dbReference type="ARBA" id="ARBA00022723"/>
    </source>
</evidence>
<evidence type="ECO:0000256" key="3">
    <source>
        <dbReference type="ARBA" id="ARBA00022475"/>
    </source>
</evidence>
<proteinExistence type="predicted"/>
<evidence type="ECO:0000256" key="5">
    <source>
        <dbReference type="ARBA" id="ARBA00022692"/>
    </source>
</evidence>
<dbReference type="InterPro" id="IPR050083">
    <property type="entry name" value="HtpX_protease"/>
</dbReference>
<evidence type="ECO:0000256" key="9">
    <source>
        <dbReference type="ARBA" id="ARBA00022989"/>
    </source>
</evidence>
<evidence type="ECO:0000313" key="14">
    <source>
        <dbReference type="EMBL" id="GIE69124.1"/>
    </source>
</evidence>
<keyword evidence="6" id="KW-0479">Metal-binding</keyword>
<reference evidence="14 15" key="1">
    <citation type="submission" date="2021-01" db="EMBL/GenBank/DDBJ databases">
        <title>Whole genome shotgun sequence of Actinoplanes palleronii NBRC 14916.</title>
        <authorList>
            <person name="Komaki H."/>
            <person name="Tamura T."/>
        </authorList>
    </citation>
    <scope>NUCLEOTIDE SEQUENCE [LARGE SCALE GENOMIC DNA]</scope>
    <source>
        <strain evidence="14 15">NBRC 14916</strain>
    </source>
</reference>
<comment type="subcellular location">
    <subcellularLocation>
        <location evidence="2">Cell membrane</location>
        <topology evidence="2">Multi-pass membrane protein</topology>
    </subcellularLocation>
</comment>
<feature type="transmembrane region" description="Helical" evidence="12">
    <location>
        <begin position="25"/>
        <end position="53"/>
    </location>
</feature>
<dbReference type="CDD" id="cd07328">
    <property type="entry name" value="M48_Ste24p_like"/>
    <property type="match status" value="1"/>
</dbReference>
<keyword evidence="5 12" id="KW-0812">Transmembrane</keyword>
<organism evidence="14 15">
    <name type="scientific">Actinoplanes palleronii</name>
    <dbReference type="NCBI Taxonomy" id="113570"/>
    <lineage>
        <taxon>Bacteria</taxon>
        <taxon>Bacillati</taxon>
        <taxon>Actinomycetota</taxon>
        <taxon>Actinomycetes</taxon>
        <taxon>Micromonosporales</taxon>
        <taxon>Micromonosporaceae</taxon>
        <taxon>Actinoplanes</taxon>
    </lineage>
</organism>
<dbReference type="Pfam" id="PF01435">
    <property type="entry name" value="Peptidase_M48"/>
    <property type="match status" value="1"/>
</dbReference>
<evidence type="ECO:0000256" key="12">
    <source>
        <dbReference type="SAM" id="Phobius"/>
    </source>
</evidence>
<evidence type="ECO:0000256" key="4">
    <source>
        <dbReference type="ARBA" id="ARBA00022670"/>
    </source>
</evidence>
<dbReference type="PANTHER" id="PTHR43221:SF1">
    <property type="entry name" value="PROTEASE HTPX"/>
    <property type="match status" value="1"/>
</dbReference>
<comment type="cofactor">
    <cofactor evidence="1">
        <name>Zn(2+)</name>
        <dbReference type="ChEBI" id="CHEBI:29105"/>
    </cofactor>
</comment>
<name>A0ABQ4BEL0_9ACTN</name>
<dbReference type="InterPro" id="IPR001915">
    <property type="entry name" value="Peptidase_M48"/>
</dbReference>
<protein>
    <recommendedName>
        <fullName evidence="13">Peptidase M48 domain-containing protein</fullName>
    </recommendedName>
</protein>
<evidence type="ECO:0000256" key="2">
    <source>
        <dbReference type="ARBA" id="ARBA00004651"/>
    </source>
</evidence>
<dbReference type="EMBL" id="BOMS01000080">
    <property type="protein sequence ID" value="GIE69124.1"/>
    <property type="molecule type" value="Genomic_DNA"/>
</dbReference>
<evidence type="ECO:0000256" key="8">
    <source>
        <dbReference type="ARBA" id="ARBA00022833"/>
    </source>
</evidence>
<dbReference type="PANTHER" id="PTHR43221">
    <property type="entry name" value="PROTEASE HTPX"/>
    <property type="match status" value="1"/>
</dbReference>
<evidence type="ECO:0000256" key="1">
    <source>
        <dbReference type="ARBA" id="ARBA00001947"/>
    </source>
</evidence>
<evidence type="ECO:0000256" key="10">
    <source>
        <dbReference type="ARBA" id="ARBA00023049"/>
    </source>
</evidence>
<sequence>MFPALPGGTGGISGENNAMSTALRAVISVVMLAGFYLLGLVQLALVGWLIYEIWQHLHGAGAAKLSYLLLAAVGAVLAGLWRAVRAKPGDPHGLIVTPDQAPQLWQQVRELAAEVGTRAPDEIRIVPEVNAAVSEDTKLLGLIGGVRRLYIGMPLLQTFTVDQLRSVLAHELGHYSGSHTRLAGVAYRGRLAMHETLGGVGNWNVFGWVFKAYGWLYQLVSNAVARRQELEADLASVRVAGVDAAVSSMRELPVVDAAWDFYFGRYIAYGWELGYAPDDVFGGFAKLYQARADELARMREEEPDDETSRWDTHPAISERIAAMRAAPRTAHAVDGRSATALMPTVEAAGMALQREVVDFGTRTVLPWEDFTAASMTLVLQNRADRVFRSAARIAGLPVAGLAEVFGLVEAGRLGELAAEFFPQSTRREAAAEFADVMATLLGLAAVRSGQAGWQHSWSKPAVLADRNGEPVDFTEIAKLAVAPETVGEARARLAEQGVQVEAVQVVQTRATGQGADVLGAMPNVKMDGAEHADLILLSKGFVVVPAPKSTDDGEKRVAALLSGTSPAELTARYRFIAFEDISTVRIDREVPVNTTLLLHGGQTVGIQERWTSDKVGKSDDVFREILIKLRDRGDQ</sequence>
<evidence type="ECO:0000259" key="13">
    <source>
        <dbReference type="Pfam" id="PF01435"/>
    </source>
</evidence>
<evidence type="ECO:0000256" key="11">
    <source>
        <dbReference type="ARBA" id="ARBA00023136"/>
    </source>
</evidence>
<evidence type="ECO:0000256" key="7">
    <source>
        <dbReference type="ARBA" id="ARBA00022801"/>
    </source>
</evidence>
<dbReference type="Proteomes" id="UP000624709">
    <property type="component" value="Unassembled WGS sequence"/>
</dbReference>
<keyword evidence="15" id="KW-1185">Reference proteome</keyword>
<accession>A0ABQ4BEL0</accession>
<keyword evidence="8" id="KW-0862">Zinc</keyword>
<gene>
    <name evidence="14" type="ORF">Apa02nite_052320</name>
</gene>
<keyword evidence="9 12" id="KW-1133">Transmembrane helix</keyword>
<keyword evidence="4" id="KW-0645">Protease</keyword>
<evidence type="ECO:0000313" key="15">
    <source>
        <dbReference type="Proteomes" id="UP000624709"/>
    </source>
</evidence>
<keyword evidence="11 12" id="KW-0472">Membrane</keyword>
<keyword evidence="10" id="KW-0482">Metalloprotease</keyword>
<keyword evidence="3" id="KW-1003">Cell membrane</keyword>
<keyword evidence="7" id="KW-0378">Hydrolase</keyword>